<reference evidence="2" key="2">
    <citation type="submission" date="2020-09" db="EMBL/GenBank/DDBJ databases">
        <authorList>
            <person name="Sun Q."/>
            <person name="Zhou Y."/>
        </authorList>
    </citation>
    <scope>NUCLEOTIDE SEQUENCE</scope>
    <source>
        <strain evidence="2">CGMCC 1.12997</strain>
    </source>
</reference>
<evidence type="ECO:0000313" key="3">
    <source>
        <dbReference type="Proteomes" id="UP000647241"/>
    </source>
</evidence>
<dbReference type="InterPro" id="IPR004027">
    <property type="entry name" value="SEC_C_motif"/>
</dbReference>
<gene>
    <name evidence="2" type="ORF">GCM10011585_34350</name>
</gene>
<evidence type="ECO:0000256" key="1">
    <source>
        <dbReference type="SAM" id="MobiDB-lite"/>
    </source>
</evidence>
<name>A0A917MA41_9BACT</name>
<organism evidence="2 3">
    <name type="scientific">Edaphobacter dinghuensis</name>
    <dbReference type="NCBI Taxonomy" id="1560005"/>
    <lineage>
        <taxon>Bacteria</taxon>
        <taxon>Pseudomonadati</taxon>
        <taxon>Acidobacteriota</taxon>
        <taxon>Terriglobia</taxon>
        <taxon>Terriglobales</taxon>
        <taxon>Acidobacteriaceae</taxon>
        <taxon>Edaphobacter</taxon>
    </lineage>
</organism>
<dbReference type="Pfam" id="PF02810">
    <property type="entry name" value="SEC-C"/>
    <property type="match status" value="1"/>
</dbReference>
<evidence type="ECO:0008006" key="4">
    <source>
        <dbReference type="Google" id="ProtNLM"/>
    </source>
</evidence>
<evidence type="ECO:0000313" key="2">
    <source>
        <dbReference type="EMBL" id="GGG87406.1"/>
    </source>
</evidence>
<dbReference type="EMBL" id="BMGT01000004">
    <property type="protein sequence ID" value="GGG87406.1"/>
    <property type="molecule type" value="Genomic_DNA"/>
</dbReference>
<keyword evidence="3" id="KW-1185">Reference proteome</keyword>
<sequence>MKELYPLLRFRLDADADKMNLEGDFVLQTDCGVTTSIAIRVEFPHDYPDSEPVAFDSASRFPALVDRHIIRNGQFCLWLPPCSPWDKNDPNRLVRFLDEVMVFLERQMVFDVTGVWPGGQYKHGADGYEEFMLTRLDGNQSHFDSLFSVILGRVHPGRNELCPCGSHKKYKRCHADTVAEIAAQIGHGTLKRLYDKPKPRPASGEDIRSFAAA</sequence>
<proteinExistence type="predicted"/>
<accession>A0A917MA41</accession>
<reference evidence="2" key="1">
    <citation type="journal article" date="2014" name="Int. J. Syst. Evol. Microbiol.">
        <title>Complete genome sequence of Corynebacterium casei LMG S-19264T (=DSM 44701T), isolated from a smear-ripened cheese.</title>
        <authorList>
            <consortium name="US DOE Joint Genome Institute (JGI-PGF)"/>
            <person name="Walter F."/>
            <person name="Albersmeier A."/>
            <person name="Kalinowski J."/>
            <person name="Ruckert C."/>
        </authorList>
    </citation>
    <scope>NUCLEOTIDE SEQUENCE</scope>
    <source>
        <strain evidence="2">CGMCC 1.12997</strain>
    </source>
</reference>
<comment type="caution">
    <text evidence="2">The sequence shown here is derived from an EMBL/GenBank/DDBJ whole genome shotgun (WGS) entry which is preliminary data.</text>
</comment>
<protein>
    <recommendedName>
        <fullName evidence="4">SEC-C motif-containing protein</fullName>
    </recommendedName>
</protein>
<dbReference type="Gene3D" id="3.10.450.50">
    <property type="match status" value="1"/>
</dbReference>
<dbReference type="Proteomes" id="UP000647241">
    <property type="component" value="Unassembled WGS sequence"/>
</dbReference>
<feature type="region of interest" description="Disordered" evidence="1">
    <location>
        <begin position="193"/>
        <end position="213"/>
    </location>
</feature>
<dbReference type="AlphaFoldDB" id="A0A917MA41"/>
<dbReference type="SUPFAM" id="SSF103642">
    <property type="entry name" value="Sec-C motif"/>
    <property type="match status" value="1"/>
</dbReference>